<dbReference type="Pfam" id="PF00005">
    <property type="entry name" value="ABC_tran"/>
    <property type="match status" value="2"/>
</dbReference>
<comment type="subcellular location">
    <subcellularLocation>
        <location evidence="1">Membrane</location>
        <topology evidence="1">Multi-pass membrane protein</topology>
    </subcellularLocation>
</comment>
<keyword evidence="6" id="KW-0547">Nucleotide-binding</keyword>
<organism evidence="13 14">
    <name type="scientific">Blepharisma stoltei</name>
    <dbReference type="NCBI Taxonomy" id="1481888"/>
    <lineage>
        <taxon>Eukaryota</taxon>
        <taxon>Sar</taxon>
        <taxon>Alveolata</taxon>
        <taxon>Ciliophora</taxon>
        <taxon>Postciliodesmatophora</taxon>
        <taxon>Heterotrichea</taxon>
        <taxon>Heterotrichida</taxon>
        <taxon>Blepharismidae</taxon>
        <taxon>Blepharisma</taxon>
    </lineage>
</organism>
<dbReference type="CDD" id="cd03244">
    <property type="entry name" value="ABCC_MRP_domain2"/>
    <property type="match status" value="1"/>
</dbReference>
<keyword evidence="7" id="KW-0067">ATP-binding</keyword>
<dbReference type="InterPro" id="IPR044726">
    <property type="entry name" value="ABCC_6TM_D2"/>
</dbReference>
<dbReference type="InterPro" id="IPR044746">
    <property type="entry name" value="ABCC_6TM_D1"/>
</dbReference>
<evidence type="ECO:0000256" key="7">
    <source>
        <dbReference type="ARBA" id="ARBA00022840"/>
    </source>
</evidence>
<evidence type="ECO:0000256" key="8">
    <source>
        <dbReference type="ARBA" id="ARBA00022989"/>
    </source>
</evidence>
<feature type="transmembrane region" description="Helical" evidence="10">
    <location>
        <begin position="248"/>
        <end position="267"/>
    </location>
</feature>
<dbReference type="SMART" id="SM00382">
    <property type="entry name" value="AAA"/>
    <property type="match status" value="2"/>
</dbReference>
<feature type="domain" description="ABC transporter" evidence="11">
    <location>
        <begin position="435"/>
        <end position="660"/>
    </location>
</feature>
<dbReference type="CDD" id="cd18580">
    <property type="entry name" value="ABC_6TM_ABCC_D2"/>
    <property type="match status" value="1"/>
</dbReference>
<dbReference type="Proteomes" id="UP001162131">
    <property type="component" value="Unassembled WGS sequence"/>
</dbReference>
<dbReference type="Pfam" id="PF00664">
    <property type="entry name" value="ABC_membrane"/>
    <property type="match status" value="2"/>
</dbReference>
<feature type="transmembrane region" description="Helical" evidence="10">
    <location>
        <begin position="101"/>
        <end position="118"/>
    </location>
</feature>
<dbReference type="InterPro" id="IPR050173">
    <property type="entry name" value="ABC_transporter_C-like"/>
</dbReference>
<evidence type="ECO:0000256" key="5">
    <source>
        <dbReference type="ARBA" id="ARBA00022737"/>
    </source>
</evidence>
<keyword evidence="8 10" id="KW-1133">Transmembrane helix</keyword>
<feature type="transmembrane region" description="Helical" evidence="10">
    <location>
        <begin position="710"/>
        <end position="730"/>
    </location>
</feature>
<keyword evidence="3" id="KW-0813">Transport</keyword>
<evidence type="ECO:0000256" key="10">
    <source>
        <dbReference type="SAM" id="Phobius"/>
    </source>
</evidence>
<dbReference type="SUPFAM" id="SSF52540">
    <property type="entry name" value="P-loop containing nucleoside triphosphate hydrolases"/>
    <property type="match status" value="2"/>
</dbReference>
<evidence type="ECO:0000256" key="9">
    <source>
        <dbReference type="ARBA" id="ARBA00023136"/>
    </source>
</evidence>
<protein>
    <submittedName>
        <fullName evidence="13">Uncharacterized protein</fullName>
    </submittedName>
</protein>
<dbReference type="SUPFAM" id="SSF90123">
    <property type="entry name" value="ABC transporter transmembrane region"/>
    <property type="match status" value="2"/>
</dbReference>
<feature type="transmembrane region" description="Helical" evidence="10">
    <location>
        <begin position="846"/>
        <end position="872"/>
    </location>
</feature>
<dbReference type="GO" id="GO:0016020">
    <property type="term" value="C:membrane"/>
    <property type="evidence" value="ECO:0007669"/>
    <property type="project" value="UniProtKB-SubCell"/>
</dbReference>
<reference evidence="13" key="1">
    <citation type="submission" date="2021-09" db="EMBL/GenBank/DDBJ databases">
        <authorList>
            <consortium name="AG Swart"/>
            <person name="Singh M."/>
            <person name="Singh A."/>
            <person name="Seah K."/>
            <person name="Emmerich C."/>
        </authorList>
    </citation>
    <scope>NUCLEOTIDE SEQUENCE</scope>
    <source>
        <strain evidence="13">ATCC30299</strain>
    </source>
</reference>
<gene>
    <name evidence="13" type="ORF">BSTOLATCC_MIC36210</name>
</gene>
<dbReference type="InterPro" id="IPR036640">
    <property type="entry name" value="ABC1_TM_sf"/>
</dbReference>
<dbReference type="GO" id="GO:0016887">
    <property type="term" value="F:ATP hydrolysis activity"/>
    <property type="evidence" value="ECO:0007669"/>
    <property type="project" value="InterPro"/>
</dbReference>
<keyword evidence="14" id="KW-1185">Reference proteome</keyword>
<evidence type="ECO:0000256" key="6">
    <source>
        <dbReference type="ARBA" id="ARBA00022741"/>
    </source>
</evidence>
<dbReference type="InterPro" id="IPR003439">
    <property type="entry name" value="ABC_transporter-like_ATP-bd"/>
</dbReference>
<dbReference type="InterPro" id="IPR017871">
    <property type="entry name" value="ABC_transporter-like_CS"/>
</dbReference>
<dbReference type="PROSITE" id="PS50929">
    <property type="entry name" value="ABC_TM1F"/>
    <property type="match status" value="2"/>
</dbReference>
<feature type="transmembrane region" description="Helical" evidence="10">
    <location>
        <begin position="760"/>
        <end position="780"/>
    </location>
</feature>
<evidence type="ECO:0000256" key="2">
    <source>
        <dbReference type="ARBA" id="ARBA00009726"/>
    </source>
</evidence>
<sequence length="1281" mass="145895">MNKTPSHPSYQVLENEFSTQFGIKESSYQKANIFSKILTHWVYRLLKLGRSRPLQREDIDGIREKESVQYQKVRLKPYLQKYVFERKGDKNGLLKTMYSRFLFDIISLALIGSLASIMDYSGAVFIQLLENFLLDDQPYWVGFLLVGILLVCKFIQATSNSQYRFHSSILGAHIKSSLSPNIYEKTLKIAPTEAKNKKENFAYGQLVNLIQVDLERITTGIPYSLRIVLCPIQWAVGSYLLYNSAKLIGITSGFIGMGLLFFVNMIIARRVSAIQKMLMEKRDKRMKYCTELLPNMKVFKMYNWEKKIAERILQARNLELALLKRNAKFQVTMAFLTWGARNYLAIAIIVTMALTGVQLTPGNVFSSMAVIGILNSSVKSIPDIITNFMNMVVSLRRIQDFLQTREINEYITRSDDFSNSNTAVSMNLASFSWNIPSEDQSGELREAKLILKDITLSLEKRKLYAVVGKVGSGKSSLIQAMIQNMNFIRTSDSSSISINGSISYVSQEPWIQSTTLMKNVLFGLPMDEERYKEVLRVCQLNQDLDIFPARDLTEIGERGINLSGGQKARVALARAAYSDHDIYLLDDPLSAVDSHVSSELFYSCLKDFLREKTIVLVTNNQNFLHYVDRIIVLHEGSVIEEGTYEELIQANGYFYNQYLVSSKLNAVARENVESNEIEEEKPQNKKKEFRIIEEERRETGQISLQVYKTYYSYAGGWVTFAVVLGIMVFWQATRMYSDIFLSEWTNEDEEEQRENVTYNVIVYTTVSSLINVFIFFRLVVNYVNGIKAAQKIFEKMITALVDAPINKFYDVTPTGRILNRLSKDQNNIDAQLIASLNFSIGQFFQIFSIACMVSYVIPYQLIVIPIVLYIAIKIRQFYLSSSRELVRLEFMSRSPIVQHFSETVSGLSIIRAFGYQKKFIEKNAFLSNSNIGVYFMQQACGCWLGITLELVSDVILGVSALVIVGVKGWINPGLAGLALSYGITIPDNIFNFINASSNLENSMVSVERASQLIKTESEASRNRHKDQELLNRGWPYAGKIEFRDFEMKYRDNTYVVIKGISCEIQPREKIGIVGRTGSGKSSLCLALFRIVEPYAGKILIDDIDTAEIGLDLLREKISVIPQEPTLFQGTLRENLDPFRKKTDKEIIEAIKLVKLFSNEEPDSILAKEIKENGTNFSVGEKQLLCIARAILKNSKIMFLDEATASIDYKIDGDIQEIIRKKFTDCTVLTIAHRLHTILDYDRILVMDKGKIAEFGSPQQLIENQGLFYSFLQKSKGKLSEN</sequence>
<evidence type="ECO:0000256" key="1">
    <source>
        <dbReference type="ARBA" id="ARBA00004141"/>
    </source>
</evidence>
<dbReference type="FunFam" id="3.40.50.300:FF:000610">
    <property type="entry name" value="Multidrug resistance-associated ABC transporter"/>
    <property type="match status" value="1"/>
</dbReference>
<dbReference type="InterPro" id="IPR003593">
    <property type="entry name" value="AAA+_ATPase"/>
</dbReference>
<dbReference type="FunFam" id="1.20.1560.10:FF:000063">
    <property type="entry name" value="Multidrug resistance protein ABC transporter"/>
    <property type="match status" value="1"/>
</dbReference>
<comment type="similarity">
    <text evidence="2">Belongs to the ABC transporter superfamily. ABCC family. Conjugate transporter (TC 3.A.1.208) subfamily.</text>
</comment>
<keyword evidence="9 10" id="KW-0472">Membrane</keyword>
<dbReference type="PANTHER" id="PTHR24223:SF415">
    <property type="entry name" value="FI20190P1"/>
    <property type="match status" value="1"/>
</dbReference>
<dbReference type="PANTHER" id="PTHR24223">
    <property type="entry name" value="ATP-BINDING CASSETTE SUB-FAMILY C"/>
    <property type="match status" value="1"/>
</dbReference>
<feature type="domain" description="ABC transporter" evidence="11">
    <location>
        <begin position="1040"/>
        <end position="1273"/>
    </location>
</feature>
<dbReference type="GO" id="GO:0005524">
    <property type="term" value="F:ATP binding"/>
    <property type="evidence" value="ECO:0007669"/>
    <property type="project" value="UniProtKB-KW"/>
</dbReference>
<dbReference type="EMBL" id="CAJZBQ010000036">
    <property type="protein sequence ID" value="CAG9324418.1"/>
    <property type="molecule type" value="Genomic_DNA"/>
</dbReference>
<evidence type="ECO:0000259" key="11">
    <source>
        <dbReference type="PROSITE" id="PS50893"/>
    </source>
</evidence>
<evidence type="ECO:0000313" key="13">
    <source>
        <dbReference type="EMBL" id="CAG9324418.1"/>
    </source>
</evidence>
<dbReference type="CDD" id="cd03250">
    <property type="entry name" value="ABCC_MRP_domain1"/>
    <property type="match status" value="1"/>
</dbReference>
<dbReference type="Gene3D" id="1.20.1560.10">
    <property type="entry name" value="ABC transporter type 1, transmembrane domain"/>
    <property type="match status" value="2"/>
</dbReference>
<dbReference type="InterPro" id="IPR011527">
    <property type="entry name" value="ABC1_TM_dom"/>
</dbReference>
<dbReference type="InterPro" id="IPR027417">
    <property type="entry name" value="P-loop_NTPase"/>
</dbReference>
<dbReference type="PROSITE" id="PS00211">
    <property type="entry name" value="ABC_TRANSPORTER_1"/>
    <property type="match status" value="2"/>
</dbReference>
<evidence type="ECO:0000256" key="4">
    <source>
        <dbReference type="ARBA" id="ARBA00022692"/>
    </source>
</evidence>
<keyword evidence="4 10" id="KW-0812">Transmembrane</keyword>
<comment type="caution">
    <text evidence="13">The sequence shown here is derived from an EMBL/GenBank/DDBJ whole genome shotgun (WGS) entry which is preliminary data.</text>
</comment>
<dbReference type="FunFam" id="3.40.50.300:FF:000997">
    <property type="entry name" value="Multidrug resistance-associated protein 1"/>
    <property type="match status" value="1"/>
</dbReference>
<feature type="transmembrane region" description="Helical" evidence="10">
    <location>
        <begin position="138"/>
        <end position="155"/>
    </location>
</feature>
<dbReference type="GO" id="GO:0140359">
    <property type="term" value="F:ABC-type transporter activity"/>
    <property type="evidence" value="ECO:0007669"/>
    <property type="project" value="InterPro"/>
</dbReference>
<proteinExistence type="inferred from homology"/>
<evidence type="ECO:0000256" key="3">
    <source>
        <dbReference type="ARBA" id="ARBA00022448"/>
    </source>
</evidence>
<feature type="domain" description="ABC transmembrane type-1" evidence="12">
    <location>
        <begin position="114"/>
        <end position="390"/>
    </location>
</feature>
<name>A0AAU9JFM0_9CILI</name>
<evidence type="ECO:0000259" key="12">
    <source>
        <dbReference type="PROSITE" id="PS50929"/>
    </source>
</evidence>
<keyword evidence="5" id="KW-0677">Repeat</keyword>
<evidence type="ECO:0000313" key="14">
    <source>
        <dbReference type="Proteomes" id="UP001162131"/>
    </source>
</evidence>
<dbReference type="PROSITE" id="PS50893">
    <property type="entry name" value="ABC_TRANSPORTER_2"/>
    <property type="match status" value="2"/>
</dbReference>
<accession>A0AAU9JFM0</accession>
<feature type="domain" description="ABC transmembrane type-1" evidence="12">
    <location>
        <begin position="721"/>
        <end position="1001"/>
    </location>
</feature>
<dbReference type="CDD" id="cd18579">
    <property type="entry name" value="ABC_6TM_ABCC_D1"/>
    <property type="match status" value="1"/>
</dbReference>
<dbReference type="Gene3D" id="3.40.50.300">
    <property type="entry name" value="P-loop containing nucleotide triphosphate hydrolases"/>
    <property type="match status" value="2"/>
</dbReference>
<feature type="transmembrane region" description="Helical" evidence="10">
    <location>
        <begin position="343"/>
        <end position="361"/>
    </location>
</feature>